<comment type="similarity">
    <text evidence="3">Belongs to the mitochondrial carrier (TC 2.A.29) family.</text>
</comment>
<dbReference type="Gene3D" id="2.60.120.40">
    <property type="match status" value="2"/>
</dbReference>
<dbReference type="Proteomes" id="UP000694857">
    <property type="component" value="Chromosome 8"/>
</dbReference>
<keyword evidence="6 20" id="KW-0812">Transmembrane</keyword>
<comment type="subunit">
    <text evidence="15">Homomultimer. Forms trimers, hexamers and high molecular weight oligomers.</text>
</comment>
<dbReference type="SMR" id="A0A8B8Y8D5"/>
<dbReference type="PROSITE" id="PS50871">
    <property type="entry name" value="C1Q"/>
    <property type="match status" value="2"/>
</dbReference>
<proteinExistence type="inferred from homology"/>
<sequence>MADAASQVLLGSGLTILSQPLMYVKMLIQVGYEPLPPTIGRNIFGRQVCQLPGLFCYAQHIASIDGKRGLFTGLTPRLCSGVLGTVVHGKVLQHYQECDKAEESGSGNVQKEVSSSFDRVIKETTREMMARSAATLITHPFHVITLRSMVQFIGRESKYCGLCDSIATIYREEGILGFFAGLIPRLLGDIISLWLCNSLAYLVNTYALDSGVSTMNEMKSYSQAVTGFFASMLTYPFVLVSNLMAVNNCGLAGGCPPYSPVYSSWIDCWCMLQKEGEGWSVECPEPPLVWPLPQFPHLLTWINDACSPDPEDEALGRSRRRKSPVLALPARGAFFVRCPWALPLGSPASARPSLSLPLPPLPLPAPAPPLLARPRSLALQQPFFPRCPATPSPPRGPSAPPAAAAAVPARPGPAAARAVSAQPGARPEPRARSPEPDRGLGEKPTDRRPQPGAMLPLLLGLLGPAACWALGPAPGSTELRSAFSAARTTPLEGTSEMAVTFDKVYVNIGGDFDAATGQFRCRVPGAYFFSFTAGKAPHKSLSVMLVRNRDEVQALAFDEQRRPAARHAASQSAMLQLDYGDTVWLRLHGAQQYALGAPGATFSGYLVYADADAPARGPPAPPEPRSAFSAARTRSLVGSDAGPGPRHRPLAFDTELVNIGGDFDAAAGVFRCRLPGAYFFSFTLGKLPRKTLSVKLMKNRDEVQAMIYDDGASRRREMQSQSVMLALRRGDAVWLLSHDHDGYGAYSNHGKYITFSGFLVYPDLIPAGPPGLGPPEL</sequence>
<dbReference type="GO" id="GO:0006839">
    <property type="term" value="P:mitochondrial transport"/>
    <property type="evidence" value="ECO:0007669"/>
    <property type="project" value="UniProtKB-ARBA"/>
</dbReference>
<feature type="region of interest" description="Disordered" evidence="21">
    <location>
        <begin position="383"/>
        <end position="454"/>
    </location>
</feature>
<dbReference type="SMART" id="SM00110">
    <property type="entry name" value="C1Q"/>
    <property type="match status" value="2"/>
</dbReference>
<organism evidence="23 24">
    <name type="scientific">Balaenoptera musculus</name>
    <name type="common">Blue whale</name>
    <dbReference type="NCBI Taxonomy" id="9771"/>
    <lineage>
        <taxon>Eukaryota</taxon>
        <taxon>Metazoa</taxon>
        <taxon>Chordata</taxon>
        <taxon>Craniata</taxon>
        <taxon>Vertebrata</taxon>
        <taxon>Euteleostomi</taxon>
        <taxon>Mammalia</taxon>
        <taxon>Eutheria</taxon>
        <taxon>Laurasiatheria</taxon>
        <taxon>Artiodactyla</taxon>
        <taxon>Whippomorpha</taxon>
        <taxon>Cetacea</taxon>
        <taxon>Mysticeti</taxon>
        <taxon>Balaenopteridae</taxon>
        <taxon>Balaenoptera</taxon>
    </lineage>
</organism>
<evidence type="ECO:0000256" key="12">
    <source>
        <dbReference type="ARBA" id="ARBA00023128"/>
    </source>
</evidence>
<evidence type="ECO:0000256" key="13">
    <source>
        <dbReference type="ARBA" id="ARBA00023136"/>
    </source>
</evidence>
<reference evidence="24" key="1">
    <citation type="submission" date="2025-08" db="UniProtKB">
        <authorList>
            <consortium name="RefSeq"/>
        </authorList>
    </citation>
    <scope>IDENTIFICATION</scope>
    <source>
        <tissue evidence="24">Epidermis and Blubber</tissue>
    </source>
</reference>
<feature type="domain" description="C1q" evidence="22">
    <location>
        <begin position="476"/>
        <end position="613"/>
    </location>
</feature>
<evidence type="ECO:0000256" key="4">
    <source>
        <dbReference type="ARBA" id="ARBA00022514"/>
    </source>
</evidence>
<evidence type="ECO:0000256" key="1">
    <source>
        <dbReference type="ARBA" id="ARBA00004374"/>
    </source>
</evidence>
<feature type="compositionally biased region" description="Low complexity" evidence="21">
    <location>
        <begin position="401"/>
        <end position="425"/>
    </location>
</feature>
<feature type="repeat" description="Solcar" evidence="20">
    <location>
        <begin position="118"/>
        <end position="206"/>
    </location>
</feature>
<evidence type="ECO:0000256" key="2">
    <source>
        <dbReference type="ARBA" id="ARBA00004613"/>
    </source>
</evidence>
<dbReference type="GO" id="GO:0005615">
    <property type="term" value="C:extracellular space"/>
    <property type="evidence" value="ECO:0007669"/>
    <property type="project" value="UniProtKB-KW"/>
</dbReference>
<dbReference type="GO" id="GO:0005741">
    <property type="term" value="C:mitochondrial outer membrane"/>
    <property type="evidence" value="ECO:0007669"/>
    <property type="project" value="UniProtKB-SubCell"/>
</dbReference>
<keyword evidence="23" id="KW-1185">Reference proteome</keyword>
<evidence type="ECO:0000256" key="6">
    <source>
        <dbReference type="ARBA" id="ARBA00022692"/>
    </source>
</evidence>
<dbReference type="Pfam" id="PF00386">
    <property type="entry name" value="C1q"/>
    <property type="match status" value="2"/>
</dbReference>
<dbReference type="GeneID" id="118898920"/>
<dbReference type="Pfam" id="PF00153">
    <property type="entry name" value="Mito_carr"/>
    <property type="match status" value="1"/>
</dbReference>
<dbReference type="RefSeq" id="XP_036715630.1">
    <property type="nucleotide sequence ID" value="XM_036859735.1"/>
</dbReference>
<dbReference type="KEGG" id="bmus:118898920"/>
<dbReference type="FunFam" id="1.50.40.10:FF:000035">
    <property type="entry name" value="Mitochondrial carrier homolog 2 variant"/>
    <property type="match status" value="1"/>
</dbReference>
<keyword evidence="4" id="KW-0202">Cytokine</keyword>
<gene>
    <name evidence="24" type="primary">MTCH2</name>
</gene>
<evidence type="ECO:0000256" key="19">
    <source>
        <dbReference type="ARBA" id="ARBA00084029"/>
    </source>
</evidence>
<dbReference type="InterPro" id="IPR001073">
    <property type="entry name" value="C1q_dom"/>
</dbReference>
<dbReference type="GO" id="GO:0043065">
    <property type="term" value="P:positive regulation of apoptotic process"/>
    <property type="evidence" value="ECO:0007669"/>
    <property type="project" value="TreeGrafter"/>
</dbReference>
<evidence type="ECO:0000256" key="3">
    <source>
        <dbReference type="ARBA" id="ARBA00006375"/>
    </source>
</evidence>
<feature type="domain" description="C1q" evidence="22">
    <location>
        <begin position="621"/>
        <end position="766"/>
    </location>
</feature>
<evidence type="ECO:0000256" key="16">
    <source>
        <dbReference type="ARBA" id="ARBA00062728"/>
    </source>
</evidence>
<evidence type="ECO:0000256" key="8">
    <source>
        <dbReference type="ARBA" id="ARBA00022737"/>
    </source>
</evidence>
<name>A0A8B8Y8D5_BALMU</name>
<evidence type="ECO:0000256" key="11">
    <source>
        <dbReference type="ARBA" id="ARBA00022990"/>
    </source>
</evidence>
<evidence type="ECO:0000256" key="20">
    <source>
        <dbReference type="PROSITE-ProRule" id="PRU00282"/>
    </source>
</evidence>
<dbReference type="AlphaFoldDB" id="A0A8B8Y8D5"/>
<evidence type="ECO:0000256" key="18">
    <source>
        <dbReference type="ARBA" id="ARBA00072742"/>
    </source>
</evidence>
<dbReference type="PANTHER" id="PTHR10780:SF20">
    <property type="entry name" value="MITOCHONDRIAL CARRIER HOMOLOG 2"/>
    <property type="match status" value="1"/>
</dbReference>
<dbReference type="GO" id="GO:0090151">
    <property type="term" value="P:establishment of protein localization to mitochondrial membrane"/>
    <property type="evidence" value="ECO:0007669"/>
    <property type="project" value="UniProtKB-ARBA"/>
</dbReference>
<keyword evidence="10" id="KW-1133">Transmembrane helix</keyword>
<dbReference type="CTD" id="23788"/>
<dbReference type="InterPro" id="IPR008983">
    <property type="entry name" value="Tumour_necrosis_fac-like_dom"/>
</dbReference>
<dbReference type="InterPro" id="IPR018108">
    <property type="entry name" value="MCP_transmembrane"/>
</dbReference>
<evidence type="ECO:0000313" key="23">
    <source>
        <dbReference type="Proteomes" id="UP000694857"/>
    </source>
</evidence>
<comment type="subcellular location">
    <subcellularLocation>
        <location evidence="1">Mitochondrion outer membrane</location>
        <topology evidence="1">Multi-pass membrane protein</topology>
    </subcellularLocation>
    <subcellularLocation>
        <location evidence="2">Secreted</location>
    </subcellularLocation>
</comment>
<evidence type="ECO:0000256" key="21">
    <source>
        <dbReference type="SAM" id="MobiDB-lite"/>
    </source>
</evidence>
<feature type="compositionally biased region" description="Pro residues" evidence="21">
    <location>
        <begin position="388"/>
        <end position="400"/>
    </location>
</feature>
<keyword evidence="11" id="KW-0007">Acetylation</keyword>
<feature type="region of interest" description="Disordered" evidence="21">
    <location>
        <begin position="615"/>
        <end position="647"/>
    </location>
</feature>
<keyword evidence="7" id="KW-0732">Signal</keyword>
<keyword evidence="12" id="KW-0496">Mitochondrion</keyword>
<keyword evidence="9" id="KW-1000">Mitochondrion outer membrane</keyword>
<evidence type="ECO:0000259" key="22">
    <source>
        <dbReference type="PROSITE" id="PS50871"/>
    </source>
</evidence>
<dbReference type="SUPFAM" id="SSF49842">
    <property type="entry name" value="TNF-like"/>
    <property type="match status" value="2"/>
</dbReference>
<keyword evidence="13 20" id="KW-0472">Membrane</keyword>
<evidence type="ECO:0000313" key="24">
    <source>
        <dbReference type="RefSeq" id="XP_036715630.1"/>
    </source>
</evidence>
<accession>A0A8B8Y8D5</accession>
<dbReference type="SUPFAM" id="SSF103506">
    <property type="entry name" value="Mitochondrial carrier"/>
    <property type="match status" value="1"/>
</dbReference>
<dbReference type="FunFam" id="2.60.120.40:FF:000020">
    <property type="entry name" value="complement C1q tumor necrosis factor-related protein 4"/>
    <property type="match status" value="2"/>
</dbReference>
<comment type="subunit">
    <text evidence="16">Interacts with p15BID.</text>
</comment>
<evidence type="ECO:0000256" key="7">
    <source>
        <dbReference type="ARBA" id="ARBA00022729"/>
    </source>
</evidence>
<evidence type="ECO:0000256" key="9">
    <source>
        <dbReference type="ARBA" id="ARBA00022787"/>
    </source>
</evidence>
<evidence type="ECO:0000256" key="5">
    <source>
        <dbReference type="ARBA" id="ARBA00022525"/>
    </source>
</evidence>
<dbReference type="PRINTS" id="PR00007">
    <property type="entry name" value="COMPLEMNTC1Q"/>
</dbReference>
<protein>
    <recommendedName>
        <fullName evidence="18">Complement C1q tumor necrosis factor-related protein 4</fullName>
    </recommendedName>
    <alternativeName>
        <fullName evidence="19">C1q/TNF-related protein 4</fullName>
    </alternativeName>
    <alternativeName>
        <fullName evidence="17">Mitochondrial carrier homolog 2</fullName>
    </alternativeName>
</protein>
<evidence type="ECO:0000256" key="15">
    <source>
        <dbReference type="ARBA" id="ARBA00062528"/>
    </source>
</evidence>
<evidence type="ECO:0000256" key="10">
    <source>
        <dbReference type="ARBA" id="ARBA00022989"/>
    </source>
</evidence>
<dbReference type="PROSITE" id="PS50920">
    <property type="entry name" value="SOLCAR"/>
    <property type="match status" value="1"/>
</dbReference>
<dbReference type="Gene3D" id="1.50.40.10">
    <property type="entry name" value="Mitochondrial carrier domain"/>
    <property type="match status" value="1"/>
</dbReference>
<dbReference type="InterPro" id="IPR023395">
    <property type="entry name" value="MCP_dom_sf"/>
</dbReference>
<keyword evidence="5" id="KW-0964">Secreted</keyword>
<feature type="compositionally biased region" description="Basic and acidic residues" evidence="21">
    <location>
        <begin position="427"/>
        <end position="449"/>
    </location>
</feature>
<dbReference type="GO" id="GO:0005125">
    <property type="term" value="F:cytokine activity"/>
    <property type="evidence" value="ECO:0007669"/>
    <property type="project" value="UniProtKB-KW"/>
</dbReference>
<keyword evidence="8" id="KW-0677">Repeat</keyword>
<evidence type="ECO:0000256" key="14">
    <source>
        <dbReference type="ARBA" id="ARBA00055968"/>
    </source>
</evidence>
<evidence type="ECO:0000256" key="17">
    <source>
        <dbReference type="ARBA" id="ARBA00070467"/>
    </source>
</evidence>
<dbReference type="PANTHER" id="PTHR10780">
    <property type="entry name" value="MITOCHONDRIAL CARRIER HOMOLOG"/>
    <property type="match status" value="1"/>
</dbReference>
<comment type="function">
    <text evidence="14">Protein insertase that mediates insertion of transmembrane proteins into the mitochondrial outer membrane. Catalyzes insertion of proteins with alpha-helical transmembrane regions, such as signal-anchored, tail-anchored and multi-pass membrane proteins. Does not mediate insertion of beta-barrel transmembrane proteins. Also acts as a receptor for the truncated form of pro-apoptotic BH3-interacting domain death agonist (p15 BID) and has therefore a critical function in apoptosis. Regulates the quiescence/cycling of hematopoietic stem cells (HSCs). Acts as a regulator of mitochondrial fusion, essential for the naive-to-primed interconversion of embryonic stem cells (ESCs). Acts as a regulator of lipid homeostasis and has a regulatory role in adipocyte differentiation and biology.</text>
</comment>
<dbReference type="OrthoDB" id="6058225at2759"/>